<accession>A0ABZ0NFX1</accession>
<evidence type="ECO:0000313" key="2">
    <source>
        <dbReference type="EMBL" id="WPA98422.1"/>
    </source>
</evidence>
<keyword evidence="1" id="KW-0472">Membrane</keyword>
<dbReference type="EMBL" id="CP134185">
    <property type="protein sequence ID" value="WPA98422.1"/>
    <property type="molecule type" value="Genomic_DNA"/>
</dbReference>
<protein>
    <submittedName>
        <fullName evidence="2">Uncharacterized protein</fullName>
    </submittedName>
</protein>
<evidence type="ECO:0000313" key="3">
    <source>
        <dbReference type="Proteomes" id="UP001302367"/>
    </source>
</evidence>
<dbReference type="Proteomes" id="UP001302367">
    <property type="component" value="Chromosome 2"/>
</dbReference>
<keyword evidence="1" id="KW-0812">Transmembrane</keyword>
<proteinExistence type="predicted"/>
<gene>
    <name evidence="2" type="ORF">RHO25_003034</name>
</gene>
<sequence length="86" mass="9688">MAGPLYDMATVYGSKKWGHWRLTMLRFRQAVLNGIPGKDKQDKKLPRRGLGLGVGLNLFAILWQVCIALLLLYTGMSKIFQGPPDR</sequence>
<evidence type="ECO:0000256" key="1">
    <source>
        <dbReference type="SAM" id="Phobius"/>
    </source>
</evidence>
<keyword evidence="1" id="KW-1133">Transmembrane helix</keyword>
<dbReference type="RefSeq" id="XP_065458413.1">
    <property type="nucleotide sequence ID" value="XM_065602341.1"/>
</dbReference>
<dbReference type="GeneID" id="90643924"/>
<keyword evidence="3" id="KW-1185">Reference proteome</keyword>
<organism evidence="2 3">
    <name type="scientific">Cercospora beticola</name>
    <name type="common">Sugarbeet leaf spot fungus</name>
    <dbReference type="NCBI Taxonomy" id="122368"/>
    <lineage>
        <taxon>Eukaryota</taxon>
        <taxon>Fungi</taxon>
        <taxon>Dikarya</taxon>
        <taxon>Ascomycota</taxon>
        <taxon>Pezizomycotina</taxon>
        <taxon>Dothideomycetes</taxon>
        <taxon>Dothideomycetidae</taxon>
        <taxon>Mycosphaerellales</taxon>
        <taxon>Mycosphaerellaceae</taxon>
        <taxon>Cercospora</taxon>
    </lineage>
</organism>
<name>A0ABZ0NFX1_CERBT</name>
<feature type="transmembrane region" description="Helical" evidence="1">
    <location>
        <begin position="50"/>
        <end position="73"/>
    </location>
</feature>
<reference evidence="2 3" key="1">
    <citation type="submission" date="2023-09" db="EMBL/GenBank/DDBJ databases">
        <title>Complete-Gapless Cercospora beticola genome.</title>
        <authorList>
            <person name="Wyatt N.A."/>
            <person name="Spanner R.E."/>
            <person name="Bolton M.D."/>
        </authorList>
    </citation>
    <scope>NUCLEOTIDE SEQUENCE [LARGE SCALE GENOMIC DNA]</scope>
    <source>
        <strain evidence="2">Cb09-40</strain>
    </source>
</reference>